<proteinExistence type="predicted"/>
<reference evidence="1 2" key="1">
    <citation type="journal article" date="2018" name="Front. Plant Sci.">
        <title>Red Clover (Trifolium pratense) and Zigzag Clover (T. medium) - A Picture of Genomic Similarities and Differences.</title>
        <authorList>
            <person name="Dluhosova J."/>
            <person name="Istvanek J."/>
            <person name="Nedelnik J."/>
            <person name="Repkova J."/>
        </authorList>
    </citation>
    <scope>NUCLEOTIDE SEQUENCE [LARGE SCALE GENOMIC DNA]</scope>
    <source>
        <strain evidence="2">cv. 10/8</strain>
        <tissue evidence="1">Leaf</tissue>
    </source>
</reference>
<dbReference type="Proteomes" id="UP000265520">
    <property type="component" value="Unassembled WGS sequence"/>
</dbReference>
<sequence length="100" mass="11851">MGFVLKEKLKALKSFLREWHKVEYGGLEVRIEELVVEIKDLDVRGELVGLSKEVERRKESFDALWKLFKSKEALMYQRSRSMWLKEGDANTKFFHNSVKS</sequence>
<organism evidence="1 2">
    <name type="scientific">Trifolium medium</name>
    <dbReference type="NCBI Taxonomy" id="97028"/>
    <lineage>
        <taxon>Eukaryota</taxon>
        <taxon>Viridiplantae</taxon>
        <taxon>Streptophyta</taxon>
        <taxon>Embryophyta</taxon>
        <taxon>Tracheophyta</taxon>
        <taxon>Spermatophyta</taxon>
        <taxon>Magnoliopsida</taxon>
        <taxon>eudicotyledons</taxon>
        <taxon>Gunneridae</taxon>
        <taxon>Pentapetalae</taxon>
        <taxon>rosids</taxon>
        <taxon>fabids</taxon>
        <taxon>Fabales</taxon>
        <taxon>Fabaceae</taxon>
        <taxon>Papilionoideae</taxon>
        <taxon>50 kb inversion clade</taxon>
        <taxon>NPAAA clade</taxon>
        <taxon>Hologalegina</taxon>
        <taxon>IRL clade</taxon>
        <taxon>Trifolieae</taxon>
        <taxon>Trifolium</taxon>
    </lineage>
</organism>
<name>A0A392RIK5_9FABA</name>
<comment type="caution">
    <text evidence="1">The sequence shown here is derived from an EMBL/GenBank/DDBJ whole genome shotgun (WGS) entry which is preliminary data.</text>
</comment>
<keyword evidence="1" id="KW-0695">RNA-directed DNA polymerase</keyword>
<protein>
    <submittedName>
        <fullName evidence="1">RNA-directed DNA polymerase (Reverse transcriptase)</fullName>
    </submittedName>
</protein>
<feature type="non-terminal residue" evidence="1">
    <location>
        <position position="100"/>
    </location>
</feature>
<keyword evidence="2" id="KW-1185">Reference proteome</keyword>
<dbReference type="GO" id="GO:0003964">
    <property type="term" value="F:RNA-directed DNA polymerase activity"/>
    <property type="evidence" value="ECO:0007669"/>
    <property type="project" value="UniProtKB-KW"/>
</dbReference>
<dbReference type="AlphaFoldDB" id="A0A392RIK5"/>
<evidence type="ECO:0000313" key="1">
    <source>
        <dbReference type="EMBL" id="MCI36077.1"/>
    </source>
</evidence>
<keyword evidence="1" id="KW-0548">Nucleotidyltransferase</keyword>
<accession>A0A392RIK5</accession>
<dbReference type="EMBL" id="LXQA010230211">
    <property type="protein sequence ID" value="MCI36077.1"/>
    <property type="molecule type" value="Genomic_DNA"/>
</dbReference>
<evidence type="ECO:0000313" key="2">
    <source>
        <dbReference type="Proteomes" id="UP000265520"/>
    </source>
</evidence>
<keyword evidence="1" id="KW-0808">Transferase</keyword>